<dbReference type="EMBL" id="SAXT01000005">
    <property type="protein sequence ID" value="TXJ11575.1"/>
    <property type="molecule type" value="Genomic_DNA"/>
</dbReference>
<dbReference type="SUPFAM" id="SSF53448">
    <property type="entry name" value="Nucleotide-diphospho-sugar transferases"/>
    <property type="match status" value="1"/>
</dbReference>
<evidence type="ECO:0000313" key="1">
    <source>
        <dbReference type="EMBL" id="TXJ11575.1"/>
    </source>
</evidence>
<gene>
    <name evidence="1" type="ORF">EPJ80_07580</name>
</gene>
<dbReference type="Gene3D" id="3.90.550.10">
    <property type="entry name" value="Spore Coat Polysaccharide Biosynthesis Protein SpsA, Chain A"/>
    <property type="match status" value="1"/>
</dbReference>
<evidence type="ECO:0000313" key="2">
    <source>
        <dbReference type="Proteomes" id="UP000325116"/>
    </source>
</evidence>
<keyword evidence="1" id="KW-0808">Transferase</keyword>
<dbReference type="Proteomes" id="UP000325116">
    <property type="component" value="Unassembled WGS sequence"/>
</dbReference>
<dbReference type="InterPro" id="IPR029044">
    <property type="entry name" value="Nucleotide-diphossugar_trans"/>
</dbReference>
<dbReference type="RefSeq" id="WP_147758518.1">
    <property type="nucleotide sequence ID" value="NZ_SAXT01000005.1"/>
</dbReference>
<reference evidence="1 2" key="1">
    <citation type="journal article" date="1992" name="Lakartidningen">
        <title>[Penicillin V and not amoxicillin is the first choice preparation in acute otitis].</title>
        <authorList>
            <person name="Kamme C."/>
            <person name="Lundgren K."/>
            <person name="Prellner K."/>
        </authorList>
    </citation>
    <scope>NUCLEOTIDE SEQUENCE [LARGE SCALE GENOMIC DNA]</scope>
    <source>
        <strain evidence="1 2">W1</strain>
    </source>
</reference>
<comment type="caution">
    <text evidence="1">The sequence shown here is derived from an EMBL/GenBank/DDBJ whole genome shotgun (WGS) entry which is preliminary data.</text>
</comment>
<proteinExistence type="predicted"/>
<sequence>MFETAILFIIFKRKETALKVLEIIKQVKPKYLYIAADGWRDENEKIKCLETREAVLKAINFECEIKTLFRDKNLGCCDGVAGAIQWFFENVEQGIILEDDCLPEISFFDYCEKLLNYYKDNERIMHITGDSPLDRKVGEASYYFATIQHCWGWASWRRAWKYYDSTMKTISFKDTKKTLKKRYKDFNIRDYWKNWFYRTGDINTWDYQWTYSIISKDGICINPNLNMVSNIGFGADSTHTSNSEDENANRKTYPMDTENIIHPSKIECDREADFEIAIKRFGLIPFSLKHNLSREFKRIIRQIGDLFNMKNL</sequence>
<dbReference type="AlphaFoldDB" id="A0A5C8CF41"/>
<protein>
    <submittedName>
        <fullName evidence="1">Nucleotide-diphospho-sugar transferase</fullName>
    </submittedName>
</protein>
<dbReference type="GO" id="GO:0016740">
    <property type="term" value="F:transferase activity"/>
    <property type="evidence" value="ECO:0007669"/>
    <property type="project" value="UniProtKB-KW"/>
</dbReference>
<accession>A0A5C8CF41</accession>
<organism evidence="1 2">
    <name type="scientific">Brachyspira aalborgi</name>
    <dbReference type="NCBI Taxonomy" id="29522"/>
    <lineage>
        <taxon>Bacteria</taxon>
        <taxon>Pseudomonadati</taxon>
        <taxon>Spirochaetota</taxon>
        <taxon>Spirochaetia</taxon>
        <taxon>Brachyspirales</taxon>
        <taxon>Brachyspiraceae</taxon>
        <taxon>Brachyspira</taxon>
    </lineage>
</organism>
<name>A0A5C8CF41_9SPIR</name>